<dbReference type="EMBL" id="JARBJD010000142">
    <property type="protein sequence ID" value="KAK2950155.1"/>
    <property type="molecule type" value="Genomic_DNA"/>
</dbReference>
<keyword evidence="2" id="KW-1185">Reference proteome</keyword>
<organism evidence="1 2">
    <name type="scientific">Blattamonas nauphoetae</name>
    <dbReference type="NCBI Taxonomy" id="2049346"/>
    <lineage>
        <taxon>Eukaryota</taxon>
        <taxon>Metamonada</taxon>
        <taxon>Preaxostyla</taxon>
        <taxon>Oxymonadida</taxon>
        <taxon>Blattamonas</taxon>
    </lineage>
</organism>
<gene>
    <name evidence="1" type="ORF">BLNAU_14957</name>
</gene>
<dbReference type="Proteomes" id="UP001281761">
    <property type="component" value="Unassembled WGS sequence"/>
</dbReference>
<protein>
    <submittedName>
        <fullName evidence="1">Uncharacterized protein</fullName>
    </submittedName>
</protein>
<proteinExistence type="predicted"/>
<sequence length="338" mass="38656">MTQMNPNYLLLPVFGDNPNVFIIKDKDNFSPDEIRLFLNEKGIDSNVYSKTQKKDAYYTLKVDDSQPSMEAMTQLLCNGPCVAIHSSVRLYNYPVTILPLLTPKSLLFTTDTLTLTNFWNKQQTSISAEVQILPLPQQDRSDASIAIFPDNKTTIQAHDSFTNKKIRQYNPCRFARIYAKQDNFGNRIEMEITSISLPSKSLSCVEKATIVNLLNPIITEEITKAIQPHFPVVEAKAFLEWRTIKNGIKSTFRSSEGNWTKDESIAKKTCFTVRLTPYLFVHYHINEITTVLSCEFRIVRSLRTIGGDVSFTFKFCTLSRTELVQETGLTIVHQRFQL</sequence>
<evidence type="ECO:0000313" key="1">
    <source>
        <dbReference type="EMBL" id="KAK2950155.1"/>
    </source>
</evidence>
<name>A0ABQ9XIZ6_9EUKA</name>
<evidence type="ECO:0000313" key="2">
    <source>
        <dbReference type="Proteomes" id="UP001281761"/>
    </source>
</evidence>
<accession>A0ABQ9XIZ6</accession>
<reference evidence="1 2" key="1">
    <citation type="journal article" date="2022" name="bioRxiv">
        <title>Genomics of Preaxostyla Flagellates Illuminates Evolutionary Transitions and the Path Towards Mitochondrial Loss.</title>
        <authorList>
            <person name="Novak L.V.F."/>
            <person name="Treitli S.C."/>
            <person name="Pyrih J."/>
            <person name="Halakuc P."/>
            <person name="Pipaliya S.V."/>
            <person name="Vacek V."/>
            <person name="Brzon O."/>
            <person name="Soukal P."/>
            <person name="Eme L."/>
            <person name="Dacks J.B."/>
            <person name="Karnkowska A."/>
            <person name="Elias M."/>
            <person name="Hampl V."/>
        </authorList>
    </citation>
    <scope>NUCLEOTIDE SEQUENCE [LARGE SCALE GENOMIC DNA]</scope>
    <source>
        <strain evidence="1">NAU3</strain>
        <tissue evidence="1">Gut</tissue>
    </source>
</reference>
<comment type="caution">
    <text evidence="1">The sequence shown here is derived from an EMBL/GenBank/DDBJ whole genome shotgun (WGS) entry which is preliminary data.</text>
</comment>